<name>A0A644WN27_9ZZZZ</name>
<dbReference type="InterPro" id="IPR015943">
    <property type="entry name" value="WD40/YVTN_repeat-like_dom_sf"/>
</dbReference>
<dbReference type="Gene3D" id="2.130.10.10">
    <property type="entry name" value="YVTN repeat-like/Quinoprotein amine dehydrogenase"/>
    <property type="match status" value="2"/>
</dbReference>
<reference evidence="2" key="1">
    <citation type="submission" date="2019-08" db="EMBL/GenBank/DDBJ databases">
        <authorList>
            <person name="Kucharzyk K."/>
            <person name="Murdoch R.W."/>
            <person name="Higgins S."/>
            <person name="Loffler F."/>
        </authorList>
    </citation>
    <scope>NUCLEOTIDE SEQUENCE</scope>
</reference>
<dbReference type="Pfam" id="PF18962">
    <property type="entry name" value="Por_Secre_tail"/>
    <property type="match status" value="1"/>
</dbReference>
<dbReference type="AlphaFoldDB" id="A0A644WN27"/>
<dbReference type="PANTHER" id="PTHR47199:SF2">
    <property type="entry name" value="PHOTOSYSTEM II STABILITY_ASSEMBLY FACTOR HCF136, CHLOROPLASTIC"/>
    <property type="match status" value="1"/>
</dbReference>
<protein>
    <submittedName>
        <fullName evidence="2">Ycf48-like protein</fullName>
    </submittedName>
</protein>
<feature type="domain" description="Secretion system C-terminal sorting" evidence="1">
    <location>
        <begin position="349"/>
        <end position="411"/>
    </location>
</feature>
<evidence type="ECO:0000259" key="1">
    <source>
        <dbReference type="Pfam" id="PF18962"/>
    </source>
</evidence>
<dbReference type="NCBIfam" id="TIGR04183">
    <property type="entry name" value="Por_Secre_tail"/>
    <property type="match status" value="1"/>
</dbReference>
<comment type="caution">
    <text evidence="2">The sequence shown here is derived from an EMBL/GenBank/DDBJ whole genome shotgun (WGS) entry which is preliminary data.</text>
</comment>
<dbReference type="SUPFAM" id="SSF110296">
    <property type="entry name" value="Oligoxyloglucan reducing end-specific cellobiohydrolase"/>
    <property type="match status" value="1"/>
</dbReference>
<sequence length="414" mass="45031">MKSLKLLFIAFLMHLIPVQGMVAQNWTRVGTGVTDRPLFGVSFADNNTVFAVGGNGTTTGYGVMVKSTDAGATWSAVDIGFPVLRLNTIRFTSPLVGYAAGFSLNIIKTTDGGATWTDLYPNLPEVVRNYVTSQPTQEFWDIDFIDDNSIYAVGYNGQVLKTTDGGTTWTYKSNFGTGTYRDIDVRSESLAYLALHGNNLQKSTDGGMTWANMTYPTVAAHFFSTYFINDNTGFATGQPVAGQPGYVLKTTDGANWTNTALGAAGQIFNRVVFVNSTTGFIVGNLGKIFTTTNTGGTWSEMASGTTNTLRNFDFSNNIRIAVGDGGAIMRLVDITTSNENLQENNLMQIYPNPVKDILHINVDVKKLTVRDITGKVVLLSETQQNINMAHLSKGIYLLQVQTADGIVEKKIMKE</sequence>
<dbReference type="InterPro" id="IPR026444">
    <property type="entry name" value="Secre_tail"/>
</dbReference>
<organism evidence="2">
    <name type="scientific">bioreactor metagenome</name>
    <dbReference type="NCBI Taxonomy" id="1076179"/>
    <lineage>
        <taxon>unclassified sequences</taxon>
        <taxon>metagenomes</taxon>
        <taxon>ecological metagenomes</taxon>
    </lineage>
</organism>
<evidence type="ECO:0000313" key="2">
    <source>
        <dbReference type="EMBL" id="MPM05316.1"/>
    </source>
</evidence>
<dbReference type="PANTHER" id="PTHR47199">
    <property type="entry name" value="PHOTOSYSTEM II STABILITY/ASSEMBLY FACTOR HCF136, CHLOROPLASTIC"/>
    <property type="match status" value="1"/>
</dbReference>
<accession>A0A644WN27</accession>
<dbReference type="EMBL" id="VSSQ01001120">
    <property type="protein sequence ID" value="MPM05316.1"/>
    <property type="molecule type" value="Genomic_DNA"/>
</dbReference>
<gene>
    <name evidence="2" type="primary">hcf136_5</name>
    <name evidence="2" type="ORF">SDC9_51604</name>
</gene>
<proteinExistence type="predicted"/>